<dbReference type="AlphaFoldDB" id="A0A5C3N3I2"/>
<evidence type="ECO:0000313" key="1">
    <source>
        <dbReference type="EMBL" id="TFK52309.1"/>
    </source>
</evidence>
<proteinExistence type="predicted"/>
<protein>
    <submittedName>
        <fullName evidence="1">Uncharacterized protein</fullName>
    </submittedName>
</protein>
<dbReference type="Proteomes" id="UP000305948">
    <property type="component" value="Unassembled WGS sequence"/>
</dbReference>
<organism evidence="1 2">
    <name type="scientific">Heliocybe sulcata</name>
    <dbReference type="NCBI Taxonomy" id="5364"/>
    <lineage>
        <taxon>Eukaryota</taxon>
        <taxon>Fungi</taxon>
        <taxon>Dikarya</taxon>
        <taxon>Basidiomycota</taxon>
        <taxon>Agaricomycotina</taxon>
        <taxon>Agaricomycetes</taxon>
        <taxon>Gloeophyllales</taxon>
        <taxon>Gloeophyllaceae</taxon>
        <taxon>Heliocybe</taxon>
    </lineage>
</organism>
<dbReference type="EMBL" id="ML213509">
    <property type="protein sequence ID" value="TFK52309.1"/>
    <property type="molecule type" value="Genomic_DNA"/>
</dbReference>
<gene>
    <name evidence="1" type="ORF">OE88DRAFT_1386259</name>
</gene>
<keyword evidence="2" id="KW-1185">Reference proteome</keyword>
<accession>A0A5C3N3I2</accession>
<evidence type="ECO:0000313" key="2">
    <source>
        <dbReference type="Proteomes" id="UP000305948"/>
    </source>
</evidence>
<reference evidence="1 2" key="1">
    <citation type="journal article" date="2019" name="Nat. Ecol. Evol.">
        <title>Megaphylogeny resolves global patterns of mushroom evolution.</title>
        <authorList>
            <person name="Varga T."/>
            <person name="Krizsan K."/>
            <person name="Foldi C."/>
            <person name="Dima B."/>
            <person name="Sanchez-Garcia M."/>
            <person name="Sanchez-Ramirez S."/>
            <person name="Szollosi G.J."/>
            <person name="Szarkandi J.G."/>
            <person name="Papp V."/>
            <person name="Albert L."/>
            <person name="Andreopoulos W."/>
            <person name="Angelini C."/>
            <person name="Antonin V."/>
            <person name="Barry K.W."/>
            <person name="Bougher N.L."/>
            <person name="Buchanan P."/>
            <person name="Buyck B."/>
            <person name="Bense V."/>
            <person name="Catcheside P."/>
            <person name="Chovatia M."/>
            <person name="Cooper J."/>
            <person name="Damon W."/>
            <person name="Desjardin D."/>
            <person name="Finy P."/>
            <person name="Geml J."/>
            <person name="Haridas S."/>
            <person name="Hughes K."/>
            <person name="Justo A."/>
            <person name="Karasinski D."/>
            <person name="Kautmanova I."/>
            <person name="Kiss B."/>
            <person name="Kocsube S."/>
            <person name="Kotiranta H."/>
            <person name="LaButti K.M."/>
            <person name="Lechner B.E."/>
            <person name="Liimatainen K."/>
            <person name="Lipzen A."/>
            <person name="Lukacs Z."/>
            <person name="Mihaltcheva S."/>
            <person name="Morgado L.N."/>
            <person name="Niskanen T."/>
            <person name="Noordeloos M.E."/>
            <person name="Ohm R.A."/>
            <person name="Ortiz-Santana B."/>
            <person name="Ovrebo C."/>
            <person name="Racz N."/>
            <person name="Riley R."/>
            <person name="Savchenko A."/>
            <person name="Shiryaev A."/>
            <person name="Soop K."/>
            <person name="Spirin V."/>
            <person name="Szebenyi C."/>
            <person name="Tomsovsky M."/>
            <person name="Tulloss R.E."/>
            <person name="Uehling J."/>
            <person name="Grigoriev I.V."/>
            <person name="Vagvolgyi C."/>
            <person name="Papp T."/>
            <person name="Martin F.M."/>
            <person name="Miettinen O."/>
            <person name="Hibbett D.S."/>
            <person name="Nagy L.G."/>
        </authorList>
    </citation>
    <scope>NUCLEOTIDE SEQUENCE [LARGE SCALE GENOMIC DNA]</scope>
    <source>
        <strain evidence="1 2">OMC1185</strain>
    </source>
</reference>
<sequence>MTSANDLPMLELRGPEVVRLRPGGTIRIDDEEYEYFESSDDESIDDDRPVAGRMVGKLIKRLAAPVEMFLDYCSDLAGKGPNAIFTRLVIRVPQALKNGHVVRRGSSKPLSYWTEQLKKSRIQFPIRFEDRTSRRQQREAKVTIRKALKRLVKFTIDRRYPFQIRLTASYYLVFVLLLSQGIEGVVDGIAAQDALLRISQEGSRQGTAAGLMHLPQHSVSDMDKPGLQALWREGDQFVQRELRGPLTDYTEGSLMLRSMVGLFAFAAGTSWRKEPALADEIEIITGMVAGDPFDQSFVGDIVLDTRLRNESDPWTGSLPRDVHPFEHALWDHLKLECALVAYALQEHSDGQDQ</sequence>
<name>A0A5C3N3I2_9AGAM</name>